<dbReference type="GeneID" id="54411678"/>
<proteinExistence type="predicted"/>
<reference evidence="3" key="1">
    <citation type="journal article" date="2020" name="Stud. Mycol.">
        <title>101 Dothideomycetes genomes: a test case for predicting lifestyles and emergence of pathogens.</title>
        <authorList>
            <person name="Haridas S."/>
            <person name="Albert R."/>
            <person name="Binder M."/>
            <person name="Bloem J."/>
            <person name="Labutti K."/>
            <person name="Salamov A."/>
            <person name="Andreopoulos B."/>
            <person name="Baker S."/>
            <person name="Barry K."/>
            <person name="Bills G."/>
            <person name="Bluhm B."/>
            <person name="Cannon C."/>
            <person name="Castanera R."/>
            <person name="Culley D."/>
            <person name="Daum C."/>
            <person name="Ezra D."/>
            <person name="Gonzalez J."/>
            <person name="Henrissat B."/>
            <person name="Kuo A."/>
            <person name="Liang C."/>
            <person name="Lipzen A."/>
            <person name="Lutzoni F."/>
            <person name="Magnuson J."/>
            <person name="Mondo S."/>
            <person name="Nolan M."/>
            <person name="Ohm R."/>
            <person name="Pangilinan J."/>
            <person name="Park H.-J."/>
            <person name="Ramirez L."/>
            <person name="Alfaro M."/>
            <person name="Sun H."/>
            <person name="Tritt A."/>
            <person name="Yoshinaga Y."/>
            <person name="Zwiers L.-H."/>
            <person name="Turgeon B."/>
            <person name="Goodwin S."/>
            <person name="Spatafora J."/>
            <person name="Crous P."/>
            <person name="Grigoriev I."/>
        </authorList>
    </citation>
    <scope>NUCLEOTIDE SEQUENCE</scope>
    <source>
        <strain evidence="3">CBS 119687</strain>
    </source>
</reference>
<protein>
    <recommendedName>
        <fullName evidence="2">DUF7735 domain-containing protein</fullName>
    </recommendedName>
</protein>
<dbReference type="AlphaFoldDB" id="A0A6A6AN95"/>
<dbReference type="Proteomes" id="UP000799771">
    <property type="component" value="Unassembled WGS sequence"/>
</dbReference>
<keyword evidence="4" id="KW-1185">Reference proteome</keyword>
<evidence type="ECO:0000256" key="1">
    <source>
        <dbReference type="SAM" id="SignalP"/>
    </source>
</evidence>
<organism evidence="3 4">
    <name type="scientific">Dothidotthia symphoricarpi CBS 119687</name>
    <dbReference type="NCBI Taxonomy" id="1392245"/>
    <lineage>
        <taxon>Eukaryota</taxon>
        <taxon>Fungi</taxon>
        <taxon>Dikarya</taxon>
        <taxon>Ascomycota</taxon>
        <taxon>Pezizomycotina</taxon>
        <taxon>Dothideomycetes</taxon>
        <taxon>Pleosporomycetidae</taxon>
        <taxon>Pleosporales</taxon>
        <taxon>Dothidotthiaceae</taxon>
        <taxon>Dothidotthia</taxon>
    </lineage>
</organism>
<sequence length="202" mass="21453">MHNSIFLSVLLAFLMKAPLSTGQVSTTTASPPSTISPPALTTLFVPTSTPLPTSSQSPDPWQCATRNLTQYFDVPRPSAVLLSALESYGDKLIKPCLSTATGLNKLSCSVSETTQWCGFTTDATPPMKTRYSAYGSSAASWYSAKSAAIQSVRGDCPVTWEKFGPLDHAWLNQTIAHAKCYDGAYPRENSSAVSASSTSKGG</sequence>
<keyword evidence="1" id="KW-0732">Signal</keyword>
<evidence type="ECO:0000313" key="4">
    <source>
        <dbReference type="Proteomes" id="UP000799771"/>
    </source>
</evidence>
<evidence type="ECO:0000259" key="2">
    <source>
        <dbReference type="Pfam" id="PF24870"/>
    </source>
</evidence>
<dbReference type="OrthoDB" id="4940591at2759"/>
<name>A0A6A6AN95_9PLEO</name>
<dbReference type="EMBL" id="ML977500">
    <property type="protein sequence ID" value="KAF2132618.1"/>
    <property type="molecule type" value="Genomic_DNA"/>
</dbReference>
<evidence type="ECO:0000313" key="3">
    <source>
        <dbReference type="EMBL" id="KAF2132618.1"/>
    </source>
</evidence>
<accession>A0A6A6AN95</accession>
<dbReference type="Pfam" id="PF24870">
    <property type="entry name" value="DUF7735"/>
    <property type="match status" value="1"/>
</dbReference>
<feature type="chain" id="PRO_5025517841" description="DUF7735 domain-containing protein" evidence="1">
    <location>
        <begin position="23"/>
        <end position="202"/>
    </location>
</feature>
<dbReference type="RefSeq" id="XP_033527005.1">
    <property type="nucleotide sequence ID" value="XM_033671246.1"/>
</dbReference>
<dbReference type="InterPro" id="IPR056637">
    <property type="entry name" value="DUF7735"/>
</dbReference>
<feature type="signal peptide" evidence="1">
    <location>
        <begin position="1"/>
        <end position="22"/>
    </location>
</feature>
<gene>
    <name evidence="3" type="ORF">P153DRAFT_393589</name>
</gene>
<feature type="domain" description="DUF7735" evidence="2">
    <location>
        <begin position="46"/>
        <end position="188"/>
    </location>
</feature>